<dbReference type="GO" id="GO:0006529">
    <property type="term" value="P:asparagine biosynthetic process"/>
    <property type="evidence" value="ECO:0007669"/>
    <property type="project" value="UniProtKB-KW"/>
</dbReference>
<dbReference type="InterPro" id="IPR051786">
    <property type="entry name" value="ASN_synthetase/amidase"/>
</dbReference>
<dbReference type="EC" id="6.3.5.4" evidence="3"/>
<comment type="caution">
    <text evidence="11">The sequence shown here is derived from an EMBL/GenBank/DDBJ whole genome shotgun (WGS) entry which is preliminary data.</text>
</comment>
<accession>A0A254N612</accession>
<dbReference type="PROSITE" id="PS51278">
    <property type="entry name" value="GATASE_TYPE_2"/>
    <property type="match status" value="1"/>
</dbReference>
<dbReference type="EMBL" id="NISI01000005">
    <property type="protein sequence ID" value="OWR03471.1"/>
    <property type="molecule type" value="Genomic_DNA"/>
</dbReference>
<dbReference type="InterPro" id="IPR029055">
    <property type="entry name" value="Ntn_hydrolases_N"/>
</dbReference>
<feature type="domain" description="Glutamine amidotransferase type-2" evidence="10">
    <location>
        <begin position="37"/>
        <end position="253"/>
    </location>
</feature>
<comment type="pathway">
    <text evidence="1">Amino-acid biosynthesis; L-asparagine biosynthesis; L-asparagine from L-aspartate (L-Gln route): step 1/1.</text>
</comment>
<keyword evidence="8" id="KW-0061">Asparagine biosynthesis</keyword>
<dbReference type="GO" id="GO:0005829">
    <property type="term" value="C:cytosol"/>
    <property type="evidence" value="ECO:0007669"/>
    <property type="project" value="TreeGrafter"/>
</dbReference>
<evidence type="ECO:0000256" key="7">
    <source>
        <dbReference type="ARBA" id="ARBA00048741"/>
    </source>
</evidence>
<comment type="similarity">
    <text evidence="2">Belongs to the asparagine synthetase family.</text>
</comment>
<feature type="binding site" evidence="9">
    <location>
        <position position="139"/>
    </location>
    <ligand>
        <name>L-glutamine</name>
        <dbReference type="ChEBI" id="CHEBI:58359"/>
    </ligand>
</feature>
<dbReference type="InterPro" id="IPR033738">
    <property type="entry name" value="AsnB_N"/>
</dbReference>
<dbReference type="InterPro" id="IPR001962">
    <property type="entry name" value="Asn_synthase"/>
</dbReference>
<organism evidence="11 12">
    <name type="scientific">Roseateles puraquae</name>
    <dbReference type="NCBI Taxonomy" id="431059"/>
    <lineage>
        <taxon>Bacteria</taxon>
        <taxon>Pseudomonadati</taxon>
        <taxon>Pseudomonadota</taxon>
        <taxon>Betaproteobacteria</taxon>
        <taxon>Burkholderiales</taxon>
        <taxon>Sphaerotilaceae</taxon>
        <taxon>Roseateles</taxon>
    </lineage>
</organism>
<evidence type="ECO:0000259" key="10">
    <source>
        <dbReference type="PROSITE" id="PS51278"/>
    </source>
</evidence>
<evidence type="ECO:0000313" key="11">
    <source>
        <dbReference type="EMBL" id="OWR03471.1"/>
    </source>
</evidence>
<evidence type="ECO:0000256" key="3">
    <source>
        <dbReference type="ARBA" id="ARBA00012737"/>
    </source>
</evidence>
<gene>
    <name evidence="11" type="primary">asnB</name>
    <name evidence="11" type="ORF">CDO81_13300</name>
</gene>
<evidence type="ECO:0000256" key="4">
    <source>
        <dbReference type="ARBA" id="ARBA00022741"/>
    </source>
</evidence>
<name>A0A254N612_9BURK</name>
<proteinExistence type="inferred from homology"/>
<dbReference type="GO" id="GO:0005524">
    <property type="term" value="F:ATP binding"/>
    <property type="evidence" value="ECO:0007669"/>
    <property type="project" value="UniProtKB-KW"/>
</dbReference>
<dbReference type="Pfam" id="PF13537">
    <property type="entry name" value="GATase_7"/>
    <property type="match status" value="1"/>
</dbReference>
<evidence type="ECO:0000256" key="8">
    <source>
        <dbReference type="PIRSR" id="PIRSR001589-1"/>
    </source>
</evidence>
<keyword evidence="6 8" id="KW-0315">Glutamine amidotransferase</keyword>
<comment type="catalytic activity">
    <reaction evidence="7">
        <text>L-aspartate + L-glutamine + ATP + H2O = L-asparagine + L-glutamate + AMP + diphosphate + H(+)</text>
        <dbReference type="Rhea" id="RHEA:12228"/>
        <dbReference type="ChEBI" id="CHEBI:15377"/>
        <dbReference type="ChEBI" id="CHEBI:15378"/>
        <dbReference type="ChEBI" id="CHEBI:29985"/>
        <dbReference type="ChEBI" id="CHEBI:29991"/>
        <dbReference type="ChEBI" id="CHEBI:30616"/>
        <dbReference type="ChEBI" id="CHEBI:33019"/>
        <dbReference type="ChEBI" id="CHEBI:58048"/>
        <dbReference type="ChEBI" id="CHEBI:58359"/>
        <dbReference type="ChEBI" id="CHEBI:456215"/>
        <dbReference type="EC" id="6.3.5.4"/>
    </reaction>
</comment>
<protein>
    <recommendedName>
        <fullName evidence="3">asparagine synthase (glutamine-hydrolyzing)</fullName>
        <ecNumber evidence="3">6.3.5.4</ecNumber>
    </recommendedName>
</protein>
<sequence length="667" mass="73787">MALARLFRMALRQGVVRGGARPESRPLSCFGGACHVCGINGVVRLQGRSDGVPLEALIRRMNDALAHRGPDGDGAFIDEARVGLGHRRLSILDLSDAGNQPMFNEDRSLALVFNGEIYNYLELMPELKAAGHVFRSQSDSEVILHAYEQWGAECVRRFNGMWAFALWDRRAQQLFVSRDRFGVKPFYFHQSPQAFSFSSEPAGLKAAGCMNGQANLTKLHAYLAYGYRISDGDTFFDGVQELLPGHSGVLNAAGQFRSWPHWELPQRGSQAAPPPAERAEAYRALLTDAVRLRFRSDVPVALLQSGGLDSSAICATVNDAIDAGHLAQTDVTAFTAVYPGQPQDESAAVKDLMATCGHVRSVLLTPGGKSLSTGMEDFVRRMQEPVASSTSFVHQQLMAAIRQQGIKVVINGQGADEALAGYGRYIVGYRLLDLLQTRPAAALNEARAMQRLMGMGFTQLAMQTAKAMLGRRAASAYRARYVERASTVLDGAFHASHHGRLPEVTMQRGGANLRHHLRSQLLSFGFNQILHYEDQSSMSESVEIRSPFIDYRLMEFAFSLPDDALFSGGITKRVLREAFAHRLPASILHNHNKIGFATPFDRWMREPSSRAMVAALVHSPEFRSRRIWNADRLAKTLLDPQAAARGFPVWRFMNAEIWMRQQGIVNA</sequence>
<feature type="active site" description="For GATase activity" evidence="8">
    <location>
        <position position="37"/>
    </location>
</feature>
<evidence type="ECO:0000256" key="2">
    <source>
        <dbReference type="ARBA" id="ARBA00005752"/>
    </source>
</evidence>
<dbReference type="CDD" id="cd00712">
    <property type="entry name" value="AsnB"/>
    <property type="match status" value="1"/>
</dbReference>
<keyword evidence="12" id="KW-1185">Reference proteome</keyword>
<dbReference type="Proteomes" id="UP000197446">
    <property type="component" value="Unassembled WGS sequence"/>
</dbReference>
<dbReference type="NCBIfam" id="TIGR01536">
    <property type="entry name" value="asn_synth_AEB"/>
    <property type="match status" value="1"/>
</dbReference>
<evidence type="ECO:0000256" key="9">
    <source>
        <dbReference type="PIRSR" id="PIRSR001589-2"/>
    </source>
</evidence>
<dbReference type="SUPFAM" id="SSF56235">
    <property type="entry name" value="N-terminal nucleophile aminohydrolases (Ntn hydrolases)"/>
    <property type="match status" value="1"/>
</dbReference>
<reference evidence="11 12" key="1">
    <citation type="journal article" date="2007" name="Int. J. Syst. Evol. Microbiol.">
        <title>Description of Pelomonas aquatica sp. nov. and Pelomonas puraquae sp. nov., isolated from industrial and haemodialysis water.</title>
        <authorList>
            <person name="Gomila M."/>
            <person name="Bowien B."/>
            <person name="Falsen E."/>
            <person name="Moore E.R."/>
            <person name="Lalucat J."/>
        </authorList>
    </citation>
    <scope>NUCLEOTIDE SEQUENCE [LARGE SCALE GENOMIC DNA]</scope>
    <source>
        <strain evidence="11 12">CCUG 52769</strain>
    </source>
</reference>
<evidence type="ECO:0000256" key="6">
    <source>
        <dbReference type="ARBA" id="ARBA00022962"/>
    </source>
</evidence>
<keyword evidence="4 9" id="KW-0547">Nucleotide-binding</keyword>
<dbReference type="InterPro" id="IPR014729">
    <property type="entry name" value="Rossmann-like_a/b/a_fold"/>
</dbReference>
<dbReference type="AlphaFoldDB" id="A0A254N612"/>
<evidence type="ECO:0000256" key="1">
    <source>
        <dbReference type="ARBA" id="ARBA00005187"/>
    </source>
</evidence>
<dbReference type="PIRSF" id="PIRSF001589">
    <property type="entry name" value="Asn_synthetase_glu-h"/>
    <property type="match status" value="1"/>
</dbReference>
<keyword evidence="5 9" id="KW-0067">ATP-binding</keyword>
<feature type="binding site" evidence="9">
    <location>
        <position position="303"/>
    </location>
    <ligand>
        <name>ATP</name>
        <dbReference type="ChEBI" id="CHEBI:30616"/>
    </ligand>
</feature>
<dbReference type="InterPro" id="IPR017932">
    <property type="entry name" value="GATase_2_dom"/>
</dbReference>
<keyword evidence="8" id="KW-0028">Amino-acid biosynthesis</keyword>
<dbReference type="Pfam" id="PF00733">
    <property type="entry name" value="Asn_synthase"/>
    <property type="match status" value="1"/>
</dbReference>
<evidence type="ECO:0000256" key="5">
    <source>
        <dbReference type="ARBA" id="ARBA00022840"/>
    </source>
</evidence>
<dbReference type="CDD" id="cd01991">
    <property type="entry name" value="Asn_synthase_B_C"/>
    <property type="match status" value="1"/>
</dbReference>
<dbReference type="InterPro" id="IPR006426">
    <property type="entry name" value="Asn_synth_AEB"/>
</dbReference>
<dbReference type="PANTHER" id="PTHR43284:SF1">
    <property type="entry name" value="ASPARAGINE SYNTHETASE"/>
    <property type="match status" value="1"/>
</dbReference>
<evidence type="ECO:0000313" key="12">
    <source>
        <dbReference type="Proteomes" id="UP000197446"/>
    </source>
</evidence>
<dbReference type="Gene3D" id="3.40.50.620">
    <property type="entry name" value="HUPs"/>
    <property type="match status" value="1"/>
</dbReference>
<dbReference type="Gene3D" id="3.60.20.10">
    <property type="entry name" value="Glutamine Phosphoribosylpyrophosphate, subunit 1, domain 1"/>
    <property type="match status" value="1"/>
</dbReference>
<dbReference type="SUPFAM" id="SSF52402">
    <property type="entry name" value="Adenine nucleotide alpha hydrolases-like"/>
    <property type="match status" value="1"/>
</dbReference>
<dbReference type="GO" id="GO:0004066">
    <property type="term" value="F:asparagine synthase (glutamine-hydrolyzing) activity"/>
    <property type="evidence" value="ECO:0007669"/>
    <property type="project" value="UniProtKB-EC"/>
</dbReference>
<dbReference type="PANTHER" id="PTHR43284">
    <property type="entry name" value="ASPARAGINE SYNTHETASE (GLUTAMINE-HYDROLYZING)"/>
    <property type="match status" value="1"/>
</dbReference>